<evidence type="ECO:0000259" key="1">
    <source>
        <dbReference type="PROSITE" id="PS50053"/>
    </source>
</evidence>
<dbReference type="STRING" id="30732.ENSOMEP00000030034"/>
<dbReference type="InterPro" id="IPR000626">
    <property type="entry name" value="Ubiquitin-like_dom"/>
</dbReference>
<dbReference type="Proteomes" id="UP000261560">
    <property type="component" value="Unplaced"/>
</dbReference>
<protein>
    <recommendedName>
        <fullName evidence="1">Ubiquitin-like domain-containing protein</fullName>
    </recommendedName>
</protein>
<dbReference type="GeneTree" id="ENSGT01150000287048"/>
<dbReference type="Ensembl" id="ENSOMET00000020047.1">
    <property type="protein sequence ID" value="ENSOMEP00000030034.1"/>
    <property type="gene ID" value="ENSOMEG00000014064.1"/>
</dbReference>
<dbReference type="InterPro" id="IPR029071">
    <property type="entry name" value="Ubiquitin-like_domsf"/>
</dbReference>
<dbReference type="Gene3D" id="3.10.20.90">
    <property type="entry name" value="Phosphatidylinositol 3-kinase Catalytic Subunit, Chain A, domain 1"/>
    <property type="match status" value="1"/>
</dbReference>
<dbReference type="SUPFAM" id="SSF54236">
    <property type="entry name" value="Ubiquitin-like"/>
    <property type="match status" value="1"/>
</dbReference>
<accession>A0A3B3DKN0</accession>
<sequence>MDTLYQVIVNRFRGKCLIINLCDAEEEMQKMTVLQLKEKMIEQYPEYRRDIETICINCYLIFGDVAMEDSEPLSEYGIQHLSVIDVMVFQSRGGDVDIRHCLSGSLCSLKIQVYVKTLCQNTCSNQFKICSKWDKPKGEEH</sequence>
<evidence type="ECO:0000313" key="3">
    <source>
        <dbReference type="Proteomes" id="UP000261560"/>
    </source>
</evidence>
<dbReference type="AlphaFoldDB" id="A0A3B3DKN0"/>
<feature type="domain" description="Ubiquitin-like" evidence="1">
    <location>
        <begin position="30"/>
        <end position="93"/>
    </location>
</feature>
<keyword evidence="3" id="KW-1185">Reference proteome</keyword>
<proteinExistence type="predicted"/>
<dbReference type="PROSITE" id="PS50053">
    <property type="entry name" value="UBIQUITIN_2"/>
    <property type="match status" value="1"/>
</dbReference>
<name>A0A3B3DKN0_ORYME</name>
<reference evidence="2" key="2">
    <citation type="submission" date="2025-09" db="UniProtKB">
        <authorList>
            <consortium name="Ensembl"/>
        </authorList>
    </citation>
    <scope>IDENTIFICATION</scope>
</reference>
<organism evidence="2 3">
    <name type="scientific">Oryzias melastigma</name>
    <name type="common">Marine medaka</name>
    <dbReference type="NCBI Taxonomy" id="30732"/>
    <lineage>
        <taxon>Eukaryota</taxon>
        <taxon>Metazoa</taxon>
        <taxon>Chordata</taxon>
        <taxon>Craniata</taxon>
        <taxon>Vertebrata</taxon>
        <taxon>Euteleostomi</taxon>
        <taxon>Actinopterygii</taxon>
        <taxon>Neopterygii</taxon>
        <taxon>Teleostei</taxon>
        <taxon>Neoteleostei</taxon>
        <taxon>Acanthomorphata</taxon>
        <taxon>Ovalentaria</taxon>
        <taxon>Atherinomorphae</taxon>
        <taxon>Beloniformes</taxon>
        <taxon>Adrianichthyidae</taxon>
        <taxon>Oryziinae</taxon>
        <taxon>Oryzias</taxon>
    </lineage>
</organism>
<dbReference type="PaxDb" id="30732-ENSOMEP00000030034"/>
<reference evidence="2" key="1">
    <citation type="submission" date="2025-08" db="UniProtKB">
        <authorList>
            <consortium name="Ensembl"/>
        </authorList>
    </citation>
    <scope>IDENTIFICATION</scope>
</reference>
<evidence type="ECO:0000313" key="2">
    <source>
        <dbReference type="Ensembl" id="ENSOMEP00000030034.1"/>
    </source>
</evidence>